<dbReference type="InterPro" id="IPR016461">
    <property type="entry name" value="COMT-like"/>
</dbReference>
<keyword evidence="1" id="KW-0489">Methyltransferase</keyword>
<evidence type="ECO:0000256" key="3">
    <source>
        <dbReference type="ARBA" id="ARBA00022691"/>
    </source>
</evidence>
<evidence type="ECO:0000313" key="5">
    <source>
        <dbReference type="EMBL" id="KAK5777855.1"/>
    </source>
</evidence>
<keyword evidence="3" id="KW-0949">S-adenosyl-L-methionine</keyword>
<evidence type="ECO:0000256" key="2">
    <source>
        <dbReference type="ARBA" id="ARBA00022679"/>
    </source>
</evidence>
<gene>
    <name evidence="5" type="ORF">PVK06_045822</name>
</gene>
<accession>A0ABR0MVJ2</accession>
<keyword evidence="2" id="KW-0808">Transferase</keyword>
<organism evidence="5 6">
    <name type="scientific">Gossypium arboreum</name>
    <name type="common">Tree cotton</name>
    <name type="synonym">Gossypium nanking</name>
    <dbReference type="NCBI Taxonomy" id="29729"/>
    <lineage>
        <taxon>Eukaryota</taxon>
        <taxon>Viridiplantae</taxon>
        <taxon>Streptophyta</taxon>
        <taxon>Embryophyta</taxon>
        <taxon>Tracheophyta</taxon>
        <taxon>Spermatophyta</taxon>
        <taxon>Magnoliopsida</taxon>
        <taxon>eudicotyledons</taxon>
        <taxon>Gunneridae</taxon>
        <taxon>Pentapetalae</taxon>
        <taxon>rosids</taxon>
        <taxon>malvids</taxon>
        <taxon>Malvales</taxon>
        <taxon>Malvaceae</taxon>
        <taxon>Malvoideae</taxon>
        <taxon>Gossypium</taxon>
    </lineage>
</organism>
<feature type="domain" description="O-methyltransferase C-terminal" evidence="4">
    <location>
        <begin position="2"/>
        <end position="51"/>
    </location>
</feature>
<dbReference type="Gene3D" id="3.40.50.150">
    <property type="entry name" value="Vaccinia Virus protein VP39"/>
    <property type="match status" value="2"/>
</dbReference>
<keyword evidence="6" id="KW-1185">Reference proteome</keyword>
<dbReference type="SUPFAM" id="SSF53335">
    <property type="entry name" value="S-adenosyl-L-methionine-dependent methyltransferases"/>
    <property type="match status" value="1"/>
</dbReference>
<reference evidence="5 6" key="1">
    <citation type="submission" date="2023-03" db="EMBL/GenBank/DDBJ databases">
        <title>WGS of Gossypium arboreum.</title>
        <authorList>
            <person name="Yu D."/>
        </authorList>
    </citation>
    <scope>NUCLEOTIDE SEQUENCE [LARGE SCALE GENOMIC DNA]</scope>
    <source>
        <tissue evidence="5">Leaf</tissue>
    </source>
</reference>
<proteinExistence type="predicted"/>
<evidence type="ECO:0000313" key="6">
    <source>
        <dbReference type="Proteomes" id="UP001358586"/>
    </source>
</evidence>
<dbReference type="Pfam" id="PF00891">
    <property type="entry name" value="Methyltransf_2"/>
    <property type="match status" value="1"/>
</dbReference>
<sequence length="108" mass="12155">MIVSKYPTIKCINFDLPHVIENAPTYPGVEHVGGYMFASVPKRDAIFMKDVPDNGKMIVADSILSDYTDPSLATKVVGLFDCTLWATNHCRKERTEKEFEALATRFEP</sequence>
<evidence type="ECO:0000259" key="4">
    <source>
        <dbReference type="Pfam" id="PF00891"/>
    </source>
</evidence>
<dbReference type="PROSITE" id="PS51683">
    <property type="entry name" value="SAM_OMT_II"/>
    <property type="match status" value="1"/>
</dbReference>
<comment type="caution">
    <text evidence="5">The sequence shown here is derived from an EMBL/GenBank/DDBJ whole genome shotgun (WGS) entry which is preliminary data.</text>
</comment>
<dbReference type="InterPro" id="IPR029063">
    <property type="entry name" value="SAM-dependent_MTases_sf"/>
</dbReference>
<dbReference type="InterPro" id="IPR001077">
    <property type="entry name" value="COMT_C"/>
</dbReference>
<dbReference type="PANTHER" id="PTHR11746">
    <property type="entry name" value="O-METHYLTRANSFERASE"/>
    <property type="match status" value="1"/>
</dbReference>
<protein>
    <recommendedName>
        <fullName evidence="4">O-methyltransferase C-terminal domain-containing protein</fullName>
    </recommendedName>
</protein>
<dbReference type="Proteomes" id="UP001358586">
    <property type="component" value="Chromosome 12"/>
</dbReference>
<evidence type="ECO:0000256" key="1">
    <source>
        <dbReference type="ARBA" id="ARBA00022603"/>
    </source>
</evidence>
<name>A0ABR0MVJ2_GOSAR</name>
<dbReference type="EMBL" id="JARKNE010000012">
    <property type="protein sequence ID" value="KAK5777855.1"/>
    <property type="molecule type" value="Genomic_DNA"/>
</dbReference>